<keyword evidence="2" id="KW-1185">Reference proteome</keyword>
<protein>
    <submittedName>
        <fullName evidence="1">Uncharacterized protein</fullName>
    </submittedName>
</protein>
<evidence type="ECO:0000313" key="1">
    <source>
        <dbReference type="EnsemblPlants" id="Kaladp0809s0144.1.v1.1"/>
    </source>
</evidence>
<dbReference type="Proteomes" id="UP000594263">
    <property type="component" value="Unplaced"/>
</dbReference>
<evidence type="ECO:0000313" key="2">
    <source>
        <dbReference type="Proteomes" id="UP000594263"/>
    </source>
</evidence>
<proteinExistence type="predicted"/>
<organism evidence="1 2">
    <name type="scientific">Kalanchoe fedtschenkoi</name>
    <name type="common">Lavender scallops</name>
    <name type="synonym">South American air plant</name>
    <dbReference type="NCBI Taxonomy" id="63787"/>
    <lineage>
        <taxon>Eukaryota</taxon>
        <taxon>Viridiplantae</taxon>
        <taxon>Streptophyta</taxon>
        <taxon>Embryophyta</taxon>
        <taxon>Tracheophyta</taxon>
        <taxon>Spermatophyta</taxon>
        <taxon>Magnoliopsida</taxon>
        <taxon>eudicotyledons</taxon>
        <taxon>Gunneridae</taxon>
        <taxon>Pentapetalae</taxon>
        <taxon>Saxifragales</taxon>
        <taxon>Crassulaceae</taxon>
        <taxon>Kalanchoe</taxon>
    </lineage>
</organism>
<dbReference type="Gramene" id="Kaladp0809s0144.1.v1.1">
    <property type="protein sequence ID" value="Kaladp0809s0144.1.v1.1"/>
    <property type="gene ID" value="Kaladp0809s0144.v1.1"/>
</dbReference>
<reference evidence="1" key="1">
    <citation type="submission" date="2021-01" db="UniProtKB">
        <authorList>
            <consortium name="EnsemblPlants"/>
        </authorList>
    </citation>
    <scope>IDENTIFICATION</scope>
</reference>
<dbReference type="AlphaFoldDB" id="A0A7N1A993"/>
<accession>A0A7N1A993</accession>
<sequence>MIFGGTAIQTLVLCVMTIRCDWDKEAEKARLHISKWEASI</sequence>
<dbReference type="EnsemblPlants" id="Kaladp0809s0144.1.v1.1">
    <property type="protein sequence ID" value="Kaladp0809s0144.1.v1.1"/>
    <property type="gene ID" value="Kaladp0809s0144.v1.1"/>
</dbReference>
<name>A0A7N1A993_KALFE</name>